<organism evidence="2 3">
    <name type="scientific">Thelephora terrestris</name>
    <dbReference type="NCBI Taxonomy" id="56493"/>
    <lineage>
        <taxon>Eukaryota</taxon>
        <taxon>Fungi</taxon>
        <taxon>Dikarya</taxon>
        <taxon>Basidiomycota</taxon>
        <taxon>Agaricomycotina</taxon>
        <taxon>Agaricomycetes</taxon>
        <taxon>Thelephorales</taxon>
        <taxon>Thelephoraceae</taxon>
        <taxon>Thelephora</taxon>
    </lineage>
</organism>
<name>A0A9P6L3R8_9AGAM</name>
<feature type="compositionally biased region" description="Pro residues" evidence="1">
    <location>
        <begin position="145"/>
        <end position="154"/>
    </location>
</feature>
<proteinExistence type="predicted"/>
<dbReference type="EMBL" id="WIUZ02000015">
    <property type="protein sequence ID" value="KAF9780984.1"/>
    <property type="molecule type" value="Genomic_DNA"/>
</dbReference>
<protein>
    <submittedName>
        <fullName evidence="2">Uncharacterized protein</fullName>
    </submittedName>
</protein>
<dbReference type="SUPFAM" id="SSF56672">
    <property type="entry name" value="DNA/RNA polymerases"/>
    <property type="match status" value="1"/>
</dbReference>
<dbReference type="Proteomes" id="UP000736335">
    <property type="component" value="Unassembled WGS sequence"/>
</dbReference>
<gene>
    <name evidence="2" type="ORF">BJ322DRAFT_1112375</name>
</gene>
<keyword evidence="3" id="KW-1185">Reference proteome</keyword>
<evidence type="ECO:0000313" key="2">
    <source>
        <dbReference type="EMBL" id="KAF9780984.1"/>
    </source>
</evidence>
<evidence type="ECO:0000256" key="1">
    <source>
        <dbReference type="SAM" id="MobiDB-lite"/>
    </source>
</evidence>
<evidence type="ECO:0000313" key="3">
    <source>
        <dbReference type="Proteomes" id="UP000736335"/>
    </source>
</evidence>
<dbReference type="OrthoDB" id="5599163at2759"/>
<accession>A0A9P6L3R8</accession>
<reference evidence="2" key="2">
    <citation type="submission" date="2020-11" db="EMBL/GenBank/DDBJ databases">
        <authorList>
            <consortium name="DOE Joint Genome Institute"/>
            <person name="Kuo A."/>
            <person name="Miyauchi S."/>
            <person name="Kiss E."/>
            <person name="Drula E."/>
            <person name="Kohler A."/>
            <person name="Sanchez-Garcia M."/>
            <person name="Andreopoulos B."/>
            <person name="Barry K.W."/>
            <person name="Bonito G."/>
            <person name="Buee M."/>
            <person name="Carver A."/>
            <person name="Chen C."/>
            <person name="Cichocki N."/>
            <person name="Clum A."/>
            <person name="Culley D."/>
            <person name="Crous P.W."/>
            <person name="Fauchery L."/>
            <person name="Girlanda M."/>
            <person name="Hayes R."/>
            <person name="Keri Z."/>
            <person name="Labutti K."/>
            <person name="Lipzen A."/>
            <person name="Lombard V."/>
            <person name="Magnuson J."/>
            <person name="Maillard F."/>
            <person name="Morin E."/>
            <person name="Murat C."/>
            <person name="Nolan M."/>
            <person name="Ohm R."/>
            <person name="Pangilinan J."/>
            <person name="Pereira M."/>
            <person name="Perotto S."/>
            <person name="Peter M."/>
            <person name="Riley R."/>
            <person name="Sitrit Y."/>
            <person name="Stielow B."/>
            <person name="Szollosi G."/>
            <person name="Zifcakova L."/>
            <person name="Stursova M."/>
            <person name="Spatafora J.W."/>
            <person name="Tedersoo L."/>
            <person name="Vaario L.-M."/>
            <person name="Yamada A."/>
            <person name="Yan M."/>
            <person name="Wang P."/>
            <person name="Xu J."/>
            <person name="Bruns T."/>
            <person name="Baldrian P."/>
            <person name="Vilgalys R."/>
            <person name="Henrissat B."/>
            <person name="Grigoriev I.V."/>
            <person name="Hibbett D."/>
            <person name="Nagy L.G."/>
            <person name="Martin F.M."/>
        </authorList>
    </citation>
    <scope>NUCLEOTIDE SEQUENCE</scope>
    <source>
        <strain evidence="2">UH-Tt-Lm1</strain>
    </source>
</reference>
<comment type="caution">
    <text evidence="2">The sequence shown here is derived from an EMBL/GenBank/DDBJ whole genome shotgun (WGS) entry which is preliminary data.</text>
</comment>
<dbReference type="InterPro" id="IPR043502">
    <property type="entry name" value="DNA/RNA_pol_sf"/>
</dbReference>
<feature type="region of interest" description="Disordered" evidence="1">
    <location>
        <begin position="124"/>
        <end position="187"/>
    </location>
</feature>
<sequence>MSSFVANNVVLNAAATPFTPSFETDAPYDMEQHLYDSPANIAHDNQVAVNFLTAHNAPAEFWEQAGYEDPRLSGPRVQAAHPGAVCLLDAMEREREDRIAKLEKRVDLMHLSSDISDTSVTGLIAPTPLASPQSSLRHRQDQGVPLPPSPPWSPAPVRQMVERSQKKKTRKSPMTRSGQRCRPSEKSWQLSSGISTFVLSSQLFPSRCLEFLDTVQPRTHLHRNSLGLDPLPPRRSPRGTPVHRIIPLPSRQVPDFRSRFPSPSSLRSTGPIVSSTSSTSVDFYSSLTSFFTSFPSMDRRNVFLSFAALRNAIPPSPTNPYTPLQLASVWLPEHFTQSPLLDLGSDGDFESLLYKKVANKTRPVATTLPENFRIVRHEHPDLLMNLLPLPSHPPDFIPTGRFTRERCDRMDIGKDLLWPEEIKLAEWIVAQHHAAFAWTDEERGAFDPQYFAPIEIPHISHVPWVLKQGPIPCGILQEVIRIIEDKWRSGVYEPSSSSYNSRWFCVFKKDGKSLRLVHSLEPLNAVTVRNAAMPPYTKIVAEDFAARSIYTTLTGDKGSNTQWVHAEHIVITVNK</sequence>
<reference evidence="2" key="1">
    <citation type="journal article" date="2020" name="Nat. Commun.">
        <title>Large-scale genome sequencing of mycorrhizal fungi provides insights into the early evolution of symbiotic traits.</title>
        <authorList>
            <person name="Miyauchi S."/>
            <person name="Kiss E."/>
            <person name="Kuo A."/>
            <person name="Drula E."/>
            <person name="Kohler A."/>
            <person name="Sanchez-Garcia M."/>
            <person name="Morin E."/>
            <person name="Andreopoulos B."/>
            <person name="Barry K.W."/>
            <person name="Bonito G."/>
            <person name="Buee M."/>
            <person name="Carver A."/>
            <person name="Chen C."/>
            <person name="Cichocki N."/>
            <person name="Clum A."/>
            <person name="Culley D."/>
            <person name="Crous P.W."/>
            <person name="Fauchery L."/>
            <person name="Girlanda M."/>
            <person name="Hayes R.D."/>
            <person name="Keri Z."/>
            <person name="LaButti K."/>
            <person name="Lipzen A."/>
            <person name="Lombard V."/>
            <person name="Magnuson J."/>
            <person name="Maillard F."/>
            <person name="Murat C."/>
            <person name="Nolan M."/>
            <person name="Ohm R.A."/>
            <person name="Pangilinan J."/>
            <person name="Pereira M.F."/>
            <person name="Perotto S."/>
            <person name="Peter M."/>
            <person name="Pfister S."/>
            <person name="Riley R."/>
            <person name="Sitrit Y."/>
            <person name="Stielow J.B."/>
            <person name="Szollosi G."/>
            <person name="Zifcakova L."/>
            <person name="Stursova M."/>
            <person name="Spatafora J.W."/>
            <person name="Tedersoo L."/>
            <person name="Vaario L.M."/>
            <person name="Yamada A."/>
            <person name="Yan M."/>
            <person name="Wang P."/>
            <person name="Xu J."/>
            <person name="Bruns T."/>
            <person name="Baldrian P."/>
            <person name="Vilgalys R."/>
            <person name="Dunand C."/>
            <person name="Henrissat B."/>
            <person name="Grigoriev I.V."/>
            <person name="Hibbett D."/>
            <person name="Nagy L.G."/>
            <person name="Martin F.M."/>
        </authorList>
    </citation>
    <scope>NUCLEOTIDE SEQUENCE</scope>
    <source>
        <strain evidence="2">UH-Tt-Lm1</strain>
    </source>
</reference>
<dbReference type="AlphaFoldDB" id="A0A9P6L3R8"/>
<dbReference type="Gene3D" id="3.10.10.10">
    <property type="entry name" value="HIV Type 1 Reverse Transcriptase, subunit A, domain 1"/>
    <property type="match status" value="1"/>
</dbReference>